<dbReference type="EMBL" id="CADIKC010000023">
    <property type="protein sequence ID" value="CAB3745544.1"/>
    <property type="molecule type" value="Genomic_DNA"/>
</dbReference>
<proteinExistence type="predicted"/>
<dbReference type="AlphaFoldDB" id="A0A6J5CWK4"/>
<sequence>MPLSKITSAQLPGLFEAQFTRCAVAPGETIVLLTDHNTPREMVNAAFAAALALGAESFEVGLSRALDLQRVGHDKPGAGEGLMNALQSADLLCTFFPPNLSPWLAACRKGGTRVLSITDKPDQLHRLLAPEGTKEAVLHAAERYANARVIHVTSDAGTDFTYRRGDPAWSELRAYYGYSDEPGHFDQWGMAMVADFPDEGTAEGIVVVKPGDLWILPYVRAVESEIRIEVREGFIRKIEGGLDAKAFNDWLARNATSPQDLDPYAVSHLGFGLHPNAYWDDILTYGNSVADLTMAARAYAGNFLFSTGPGPHRRTKGHIDMPMSDCSVSLDGELFLDKGVIKDPKAVIRRN</sequence>
<accession>A0A6J5CWK4</accession>
<dbReference type="PANTHER" id="PTHR34448:SF1">
    <property type="entry name" value="BLL6088 PROTEIN"/>
    <property type="match status" value="1"/>
</dbReference>
<gene>
    <name evidence="2" type="primary">nicX_3</name>
    <name evidence="2" type="ORF">LMG24238_07674</name>
</gene>
<keyword evidence="1" id="KW-0479">Metal-binding</keyword>
<evidence type="ECO:0000313" key="2">
    <source>
        <dbReference type="EMBL" id="CAB3745544.1"/>
    </source>
</evidence>
<dbReference type="Pfam" id="PF26233">
    <property type="entry name" value="NicX"/>
    <property type="match status" value="1"/>
</dbReference>
<keyword evidence="2" id="KW-0223">Dioxygenase</keyword>
<dbReference type="InterPro" id="IPR052170">
    <property type="entry name" value="M29_Exopeptidase"/>
</dbReference>
<name>A0A6J5CWK4_9BURK</name>
<reference evidence="2 3" key="1">
    <citation type="submission" date="2020-04" db="EMBL/GenBank/DDBJ databases">
        <authorList>
            <person name="De Canck E."/>
        </authorList>
    </citation>
    <scope>NUCLEOTIDE SEQUENCE [LARGE SCALE GENOMIC DNA]</scope>
    <source>
        <strain evidence="2 3">LMG 24238</strain>
    </source>
</reference>
<dbReference type="Proteomes" id="UP000494255">
    <property type="component" value="Unassembled WGS sequence"/>
</dbReference>
<dbReference type="GO" id="GO:0046872">
    <property type="term" value="F:metal ion binding"/>
    <property type="evidence" value="ECO:0007669"/>
    <property type="project" value="UniProtKB-KW"/>
</dbReference>
<dbReference type="GeneID" id="97046207"/>
<dbReference type="GO" id="GO:0047075">
    <property type="term" value="F:2,5-dihydroxypyridine 5,6-dioxygenase activity"/>
    <property type="evidence" value="ECO:0007669"/>
    <property type="project" value="UniProtKB-EC"/>
</dbReference>
<dbReference type="RefSeq" id="WP_175055015.1">
    <property type="nucleotide sequence ID" value="NZ_CADIKC010000023.1"/>
</dbReference>
<dbReference type="PANTHER" id="PTHR34448">
    <property type="entry name" value="AMINOPEPTIDASE"/>
    <property type="match status" value="1"/>
</dbReference>
<evidence type="ECO:0000313" key="3">
    <source>
        <dbReference type="Proteomes" id="UP000494255"/>
    </source>
</evidence>
<dbReference type="InterPro" id="IPR058739">
    <property type="entry name" value="NicX"/>
</dbReference>
<keyword evidence="3" id="KW-1185">Reference proteome</keyword>
<dbReference type="EC" id="1.13.11.9" evidence="2"/>
<keyword evidence="2" id="KW-0560">Oxidoreductase</keyword>
<protein>
    <submittedName>
        <fullName evidence="2">2,5-dihydroxypyridine 5,6-dioxygenase</fullName>
        <ecNumber evidence="2">1.13.11.9</ecNumber>
    </submittedName>
</protein>
<organism evidence="2 3">
    <name type="scientific">Paraburkholderia sediminicola</name>
    <dbReference type="NCBI Taxonomy" id="458836"/>
    <lineage>
        <taxon>Bacteria</taxon>
        <taxon>Pseudomonadati</taxon>
        <taxon>Pseudomonadota</taxon>
        <taxon>Betaproteobacteria</taxon>
        <taxon>Burkholderiales</taxon>
        <taxon>Burkholderiaceae</taxon>
        <taxon>Paraburkholderia</taxon>
    </lineage>
</organism>
<evidence type="ECO:0000256" key="1">
    <source>
        <dbReference type="ARBA" id="ARBA00022723"/>
    </source>
</evidence>